<keyword evidence="3" id="KW-1185">Reference proteome</keyword>
<dbReference type="EMBL" id="CM018037">
    <property type="protein sequence ID" value="KAA8539054.1"/>
    <property type="molecule type" value="Genomic_DNA"/>
</dbReference>
<organism evidence="2 3">
    <name type="scientific">Nyssa sinensis</name>
    <dbReference type="NCBI Taxonomy" id="561372"/>
    <lineage>
        <taxon>Eukaryota</taxon>
        <taxon>Viridiplantae</taxon>
        <taxon>Streptophyta</taxon>
        <taxon>Embryophyta</taxon>
        <taxon>Tracheophyta</taxon>
        <taxon>Spermatophyta</taxon>
        <taxon>Magnoliopsida</taxon>
        <taxon>eudicotyledons</taxon>
        <taxon>Gunneridae</taxon>
        <taxon>Pentapetalae</taxon>
        <taxon>asterids</taxon>
        <taxon>Cornales</taxon>
        <taxon>Nyssaceae</taxon>
        <taxon>Nyssa</taxon>
    </lineage>
</organism>
<feature type="region of interest" description="Disordered" evidence="1">
    <location>
        <begin position="118"/>
        <end position="139"/>
    </location>
</feature>
<reference evidence="2 3" key="1">
    <citation type="submission" date="2019-09" db="EMBL/GenBank/DDBJ databases">
        <title>A chromosome-level genome assembly of the Chinese tupelo Nyssa sinensis.</title>
        <authorList>
            <person name="Yang X."/>
            <person name="Kang M."/>
            <person name="Yang Y."/>
            <person name="Xiong H."/>
            <person name="Wang M."/>
            <person name="Zhang Z."/>
            <person name="Wang Z."/>
            <person name="Wu H."/>
            <person name="Ma T."/>
            <person name="Liu J."/>
            <person name="Xi Z."/>
        </authorList>
    </citation>
    <scope>NUCLEOTIDE SEQUENCE [LARGE SCALE GENOMIC DNA]</scope>
    <source>
        <strain evidence="2">J267</strain>
        <tissue evidence="2">Leaf</tissue>
    </source>
</reference>
<evidence type="ECO:0000256" key="1">
    <source>
        <dbReference type="SAM" id="MobiDB-lite"/>
    </source>
</evidence>
<name>A0A5J5B8V9_9ASTE</name>
<proteinExistence type="predicted"/>
<accession>A0A5J5B8V9</accession>
<protein>
    <submittedName>
        <fullName evidence="2">Uncharacterized protein</fullName>
    </submittedName>
</protein>
<dbReference type="AlphaFoldDB" id="A0A5J5B8V9"/>
<dbReference type="Proteomes" id="UP000325577">
    <property type="component" value="Linkage Group LG14"/>
</dbReference>
<sequence length="139" mass="15170">MGAYSRGKVEAIASKIMDFDGQIKILETVAVKAGVPTFGLSSEAAILEGSKNFMKNLCDKYEIPTTKGFFILFLTNGTLSPTLSPIRIFLTLSSLSDFVASTPRCGCHCYRVRIGSDNKQTRPEDMPPQSSGLLLQKKD</sequence>
<evidence type="ECO:0000313" key="2">
    <source>
        <dbReference type="EMBL" id="KAA8539054.1"/>
    </source>
</evidence>
<evidence type="ECO:0000313" key="3">
    <source>
        <dbReference type="Proteomes" id="UP000325577"/>
    </source>
</evidence>
<gene>
    <name evidence="2" type="ORF">F0562_025746</name>
</gene>